<evidence type="ECO:0000313" key="2">
    <source>
        <dbReference type="Proteomes" id="UP000500767"/>
    </source>
</evidence>
<proteinExistence type="predicted"/>
<dbReference type="EMBL" id="CP053708">
    <property type="protein sequence ID" value="QKE90640.1"/>
    <property type="molecule type" value="Genomic_DNA"/>
</dbReference>
<accession>A0A6M8HQT8</accession>
<dbReference type="KEGG" id="lck:HN018_11885"/>
<dbReference type="InterPro" id="IPR017748">
    <property type="entry name" value="TagF"/>
</dbReference>
<name>A0A6M8HQT8_9PROT</name>
<keyword evidence="2" id="KW-1185">Reference proteome</keyword>
<evidence type="ECO:0000313" key="1">
    <source>
        <dbReference type="EMBL" id="QKE90640.1"/>
    </source>
</evidence>
<dbReference type="NCBIfam" id="TIGR03373">
    <property type="entry name" value="VI_minor_4"/>
    <property type="match status" value="1"/>
</dbReference>
<sequence length="184" mass="19770">MDTPSVAGFFGKLPARGDFVGGGLSATLVAAWHGWMQQRLAESRDELQEGWTEAWLVAPVWRFALPPGQCGTQSVTGLFLPSVDKVGRYFPLLAAIEGAGAGRDPSVPDATHFHDRLEETCRLALDQDWPPDRVSTSLADIVSPGDAPARTGLWWSEGSPLVPAGAFEAASLPDGARFRQMLRA</sequence>
<dbReference type="AlphaFoldDB" id="A0A6M8HQT8"/>
<organism evidence="1 2">
    <name type="scientific">Lichenicola cladoniae</name>
    <dbReference type="NCBI Taxonomy" id="1484109"/>
    <lineage>
        <taxon>Bacteria</taxon>
        <taxon>Pseudomonadati</taxon>
        <taxon>Pseudomonadota</taxon>
        <taxon>Alphaproteobacteria</taxon>
        <taxon>Acetobacterales</taxon>
        <taxon>Acetobacteraceae</taxon>
        <taxon>Lichenicola</taxon>
    </lineage>
</organism>
<dbReference type="InterPro" id="IPR038225">
    <property type="entry name" value="TagF_sf"/>
</dbReference>
<gene>
    <name evidence="1" type="primary">tagF</name>
    <name evidence="1" type="ORF">HN018_11885</name>
</gene>
<protein>
    <submittedName>
        <fullName evidence="1">Type VI secretion system-associated protein TagF</fullName>
    </submittedName>
</protein>
<dbReference type="Proteomes" id="UP000500767">
    <property type="component" value="Chromosome"/>
</dbReference>
<dbReference type="Gene3D" id="3.40.1730.10">
    <property type="entry name" value="pa0076 domain"/>
    <property type="match status" value="1"/>
</dbReference>
<dbReference type="Pfam" id="PF09867">
    <property type="entry name" value="TagF_N"/>
    <property type="match status" value="1"/>
</dbReference>
<reference evidence="1 2" key="1">
    <citation type="journal article" date="2014" name="World J. Microbiol. Biotechnol.">
        <title>Biodiversity and physiological characteristics of Antarctic and Arctic lichens-associated bacteria.</title>
        <authorList>
            <person name="Lee Y.M."/>
            <person name="Kim E.H."/>
            <person name="Lee H.K."/>
            <person name="Hong S.G."/>
        </authorList>
    </citation>
    <scope>NUCLEOTIDE SEQUENCE [LARGE SCALE GENOMIC DNA]</scope>
    <source>
        <strain evidence="1 2">PAMC 26569</strain>
    </source>
</reference>
<dbReference type="RefSeq" id="WP_171835589.1">
    <property type="nucleotide sequence ID" value="NZ_CP053708.1"/>
</dbReference>